<reference evidence="2" key="1">
    <citation type="submission" date="2022-03" db="EMBL/GenBank/DDBJ databases">
        <authorList>
            <person name="Sayadi A."/>
        </authorList>
    </citation>
    <scope>NUCLEOTIDE SEQUENCE</scope>
</reference>
<feature type="region of interest" description="Disordered" evidence="1">
    <location>
        <begin position="1213"/>
        <end position="1360"/>
    </location>
</feature>
<dbReference type="SMART" id="SM00384">
    <property type="entry name" value="AT_hook"/>
    <property type="match status" value="3"/>
</dbReference>
<feature type="region of interest" description="Disordered" evidence="1">
    <location>
        <begin position="879"/>
        <end position="925"/>
    </location>
</feature>
<feature type="region of interest" description="Disordered" evidence="1">
    <location>
        <begin position="1406"/>
        <end position="1467"/>
    </location>
</feature>
<protein>
    <recommendedName>
        <fullName evidence="4">Mif2/CENP-C cupin domain-containing protein</fullName>
    </recommendedName>
</protein>
<feature type="compositionally biased region" description="Basic and acidic residues" evidence="1">
    <location>
        <begin position="816"/>
        <end position="826"/>
    </location>
</feature>
<feature type="compositionally biased region" description="Basic residues" evidence="1">
    <location>
        <begin position="287"/>
        <end position="298"/>
    </location>
</feature>
<feature type="region of interest" description="Disordered" evidence="1">
    <location>
        <begin position="629"/>
        <end position="703"/>
    </location>
</feature>
<feature type="compositionally biased region" description="Polar residues" evidence="1">
    <location>
        <begin position="1039"/>
        <end position="1065"/>
    </location>
</feature>
<feature type="compositionally biased region" description="Basic and acidic residues" evidence="1">
    <location>
        <begin position="1260"/>
        <end position="1273"/>
    </location>
</feature>
<feature type="compositionally biased region" description="Basic and acidic residues" evidence="1">
    <location>
        <begin position="348"/>
        <end position="365"/>
    </location>
</feature>
<feature type="compositionally biased region" description="Basic residues" evidence="1">
    <location>
        <begin position="466"/>
        <end position="475"/>
    </location>
</feature>
<feature type="compositionally biased region" description="Polar residues" evidence="1">
    <location>
        <begin position="1688"/>
        <end position="1723"/>
    </location>
</feature>
<feature type="region of interest" description="Disordered" evidence="1">
    <location>
        <begin position="1168"/>
        <end position="1187"/>
    </location>
</feature>
<feature type="compositionally biased region" description="Basic and acidic residues" evidence="1">
    <location>
        <begin position="254"/>
        <end position="271"/>
    </location>
</feature>
<dbReference type="GO" id="GO:0003677">
    <property type="term" value="F:DNA binding"/>
    <property type="evidence" value="ECO:0007669"/>
    <property type="project" value="InterPro"/>
</dbReference>
<dbReference type="Gene3D" id="2.60.120.10">
    <property type="entry name" value="Jelly Rolls"/>
    <property type="match status" value="1"/>
</dbReference>
<dbReference type="SUPFAM" id="SSF51182">
    <property type="entry name" value="RmlC-like cupins"/>
    <property type="match status" value="1"/>
</dbReference>
<feature type="region of interest" description="Disordered" evidence="1">
    <location>
        <begin position="161"/>
        <end position="180"/>
    </location>
</feature>
<evidence type="ECO:0000256" key="1">
    <source>
        <dbReference type="SAM" id="MobiDB-lite"/>
    </source>
</evidence>
<feature type="compositionally biased region" description="Polar residues" evidence="1">
    <location>
        <begin position="1213"/>
        <end position="1231"/>
    </location>
</feature>
<feature type="compositionally biased region" description="Basic and acidic residues" evidence="1">
    <location>
        <begin position="879"/>
        <end position="904"/>
    </location>
</feature>
<feature type="region of interest" description="Disordered" evidence="1">
    <location>
        <begin position="1599"/>
        <end position="1723"/>
    </location>
</feature>
<comment type="caution">
    <text evidence="2">The sequence shown here is derived from an EMBL/GenBank/DDBJ whole genome shotgun (WGS) entry which is preliminary data.</text>
</comment>
<feature type="region of interest" description="Disordered" evidence="1">
    <location>
        <begin position="717"/>
        <end position="743"/>
    </location>
</feature>
<feature type="compositionally biased region" description="Polar residues" evidence="1">
    <location>
        <begin position="1617"/>
        <end position="1635"/>
    </location>
</feature>
<dbReference type="EMBL" id="CAKOFQ010006681">
    <property type="protein sequence ID" value="CAH1959339.1"/>
    <property type="molecule type" value="Genomic_DNA"/>
</dbReference>
<gene>
    <name evidence="2" type="ORF">ACAOBT_LOCUS3128</name>
</gene>
<feature type="region of interest" description="Disordered" evidence="1">
    <location>
        <begin position="808"/>
        <end position="857"/>
    </location>
</feature>
<feature type="compositionally biased region" description="Basic and acidic residues" evidence="1">
    <location>
        <begin position="300"/>
        <end position="330"/>
    </location>
</feature>
<feature type="region of interest" description="Disordered" evidence="1">
    <location>
        <begin position="510"/>
        <end position="533"/>
    </location>
</feature>
<feature type="compositionally biased region" description="Basic and acidic residues" evidence="1">
    <location>
        <begin position="373"/>
        <end position="383"/>
    </location>
</feature>
<feature type="compositionally biased region" description="Polar residues" evidence="1">
    <location>
        <begin position="1093"/>
        <end position="1106"/>
    </location>
</feature>
<feature type="compositionally biased region" description="Polar residues" evidence="1">
    <location>
        <begin position="1323"/>
        <end position="1333"/>
    </location>
</feature>
<feature type="region of interest" description="Disordered" evidence="1">
    <location>
        <begin position="462"/>
        <end position="482"/>
    </location>
</feature>
<keyword evidence="3" id="KW-1185">Reference proteome</keyword>
<feature type="compositionally biased region" description="Basic and acidic residues" evidence="1">
    <location>
        <begin position="1082"/>
        <end position="1092"/>
    </location>
</feature>
<feature type="compositionally biased region" description="Basic and acidic residues" evidence="1">
    <location>
        <begin position="99"/>
        <end position="110"/>
    </location>
</feature>
<dbReference type="InterPro" id="IPR017956">
    <property type="entry name" value="AT_hook_DNA-bd_motif"/>
</dbReference>
<feature type="compositionally biased region" description="Basic and acidic residues" evidence="1">
    <location>
        <begin position="666"/>
        <end position="686"/>
    </location>
</feature>
<dbReference type="Proteomes" id="UP001152888">
    <property type="component" value="Unassembled WGS sequence"/>
</dbReference>
<evidence type="ECO:0008006" key="4">
    <source>
        <dbReference type="Google" id="ProtNLM"/>
    </source>
</evidence>
<accession>A0A9P0NWK7</accession>
<feature type="region of interest" description="Disordered" evidence="1">
    <location>
        <begin position="1494"/>
        <end position="1535"/>
    </location>
</feature>
<evidence type="ECO:0000313" key="2">
    <source>
        <dbReference type="EMBL" id="CAH1959339.1"/>
    </source>
</evidence>
<dbReference type="InterPro" id="IPR014710">
    <property type="entry name" value="RmlC-like_jellyroll"/>
</dbReference>
<feature type="compositionally biased region" description="Polar residues" evidence="1">
    <location>
        <begin position="1284"/>
        <end position="1306"/>
    </location>
</feature>
<dbReference type="InterPro" id="IPR011051">
    <property type="entry name" value="RmlC_Cupin_sf"/>
</dbReference>
<feature type="compositionally biased region" description="Basic and acidic residues" evidence="1">
    <location>
        <begin position="693"/>
        <end position="703"/>
    </location>
</feature>
<feature type="region of interest" description="Disordered" evidence="1">
    <location>
        <begin position="238"/>
        <end position="422"/>
    </location>
</feature>
<proteinExistence type="predicted"/>
<feature type="compositionally biased region" description="Polar residues" evidence="1">
    <location>
        <begin position="512"/>
        <end position="522"/>
    </location>
</feature>
<feature type="compositionally biased region" description="Basic and acidic residues" evidence="1">
    <location>
        <begin position="1334"/>
        <end position="1350"/>
    </location>
</feature>
<feature type="compositionally biased region" description="Polar residues" evidence="1">
    <location>
        <begin position="407"/>
        <end position="416"/>
    </location>
</feature>
<name>A0A9P0NWK7_ACAOB</name>
<feature type="region of interest" description="Disordered" evidence="1">
    <location>
        <begin position="81"/>
        <end position="128"/>
    </location>
</feature>
<feature type="compositionally biased region" description="Basic residues" evidence="1">
    <location>
        <begin position="842"/>
        <end position="852"/>
    </location>
</feature>
<feature type="region of interest" description="Disordered" evidence="1">
    <location>
        <begin position="1078"/>
        <end position="1110"/>
    </location>
</feature>
<sequence length="1847" mass="207130">MAHYQRPRSSYLRLVETDQSLDSTELDKQIEKLVGRGNSKYKEPSKLFAAPVEVPQIRRSVVARALQNIYSSTPVAPKHKPEIFTDGVSPITSFNGTDGDDKSDKVDKNKPPSNLTKKHSGEVASTSKCYPEHSADGALNCSNQENAHTHISQNARQYCNPEDDAVPLPPPRTKKKQTVLQQQNVENKLLHSIETRSKRRSNSQEKSKLFKELHMDDGNKPTEAELADLQSLKANIRKLIEENGETTQDSSSSQDHKSKIENEGRSIKDSVIEDADTEPTGVDCGKKTKRASLRKSMPRSKSDHKPSTDNKVGSDQKRISGCEKNCEAKRNVKRGIQNEPPGGPEETLQMKKSERKDSGRTEDLVPSKGGSHMRSEQNEDQHVSTKRGRQKGDDSITKKKRGRPFQTIRSTPTKTSLMGEGSKIISPNRVDISYQAISKRYEVSTKIYDSLDCGTSQRIASENGIAKRKRGRPPKRTVQEGSVNSLIHEGVTNLEEEKSAHVQVKELENKATTETPETNECSEQLRDSSRKKQVRNSYMQINENVEQGKYLEIGKEIPATPNEINVSVCVHKKNIEMEEPGRVTSPKNAVEAVTPTKSLLILNKDTPRIRKSVTFADSLSNLDENEIVAEPQNEDPIAESPKTNLFPARDHPRPDDVDQNQQNQVEIHEKDDQIKKDLQTRQRTIDSDLELESEPKRMKEDPRCCGYDLSLISKNKHQKKYISEESGSEFESRHKKKRGDDKKNKIKIMYVTTSSESSDSEEDFIECRPLSKKGEKNRKFNKRSFFSESDEESESYVSSLSEQRVIKHKHSKIKSKRDVLHHEERKGKYRISGSDSKFDDRKRRKPKHKRKHDDKEALKCRKDQRNRWFGRHYGCHLSDSDRENYKRSRRTENKELYHRDDAKSKRTTKRMHKADESDSSESEEVVRKMNKNHSIYDESRLLVQHHERDNDTSSGDEAVQATPIVKPKELVDAGTSPLNFENLNGNLATRQSINEGNEIGTVPEKRVDLEEGGILSKTYVPQKEKKKENLLRLVDMLANKSSSKNSRSTQRNRSKTSSNRLTSGGFTSLKRLSLGQFKGKKLAPEEGADRRNVSSLAGSDETICTESSSNSFSSIDSYLLRKYYRSTDEKSARDDAHCRSSPRLFETPDQQDKNQFFWDEGGISFSSDDEDTLVETPDGHWRGEDLPTAPENLSLGVTLKMGFPFRKEVGMLPSSTTADCGSSADSDQSWLKSDKKISLTPVKPPSVKRKAAQKASKVYQKKELLIERQELKSPKSPLKAVRNEQVQETQQRPSTSRSQRTDATVDSQKRRSVLNSDREELQSPRTRSKSQNEPVEKNRQRSRTSNDGRQNEGNVSLNRIGDISEREARIAQLDAALYAESPRVETVQDGGSGGIGRKETVSLLVDEGAQTSSKRRTDGCSKTPVGGMQTDSAERIDEASCSKSGKHLPASRRLDFATNENQRESAAKQSYVLPAIVESDIDAVNGANSGGSETVRFSETNAGCSAGNTTKRGRGRNRKAPQMNSKRSVGISGGSIIPDEPFETTVFRRSCRERRPPKTSLDHLILLVSSKRDLKAINKDIPKECLHLDLTTVANRESKMFSGTNRTTRMIGGGRQPSLQRTLTGNNNSTASQRTTRQHPADSTLQDDGGKRSEKSGQTQRTSNTISDEEHVAPIQDSTCDSGMVDNGTMSVTTGEPSTSTGVTCKTSNPLQTGATNYSNRIRSGSIARDSNISTLNEPNPSSVYFDTQAVEYESTDSKNKHLLVGPSMVMRNMNHVLIKPGGEKLYSRSNKTDLYFIVFTGRALARVGDEVKLLSEENTVYVPRGTPYLIKNLSQTQDLKLKCIKY</sequence>
<dbReference type="OrthoDB" id="1939643at2759"/>
<feature type="compositionally biased region" description="Polar residues" evidence="1">
    <location>
        <begin position="1494"/>
        <end position="1503"/>
    </location>
</feature>
<feature type="compositionally biased region" description="Polar residues" evidence="1">
    <location>
        <begin position="1656"/>
        <end position="1666"/>
    </location>
</feature>
<feature type="region of interest" description="Disordered" evidence="1">
    <location>
        <begin position="1037"/>
        <end position="1065"/>
    </location>
</feature>
<organism evidence="2 3">
    <name type="scientific">Acanthoscelides obtectus</name>
    <name type="common">Bean weevil</name>
    <name type="synonym">Bruchus obtectus</name>
    <dbReference type="NCBI Taxonomy" id="200917"/>
    <lineage>
        <taxon>Eukaryota</taxon>
        <taxon>Metazoa</taxon>
        <taxon>Ecdysozoa</taxon>
        <taxon>Arthropoda</taxon>
        <taxon>Hexapoda</taxon>
        <taxon>Insecta</taxon>
        <taxon>Pterygota</taxon>
        <taxon>Neoptera</taxon>
        <taxon>Endopterygota</taxon>
        <taxon>Coleoptera</taxon>
        <taxon>Polyphaga</taxon>
        <taxon>Cucujiformia</taxon>
        <taxon>Chrysomeloidea</taxon>
        <taxon>Chrysomelidae</taxon>
        <taxon>Bruchinae</taxon>
        <taxon>Bruchini</taxon>
        <taxon>Acanthoscelides</taxon>
    </lineage>
</organism>
<evidence type="ECO:0000313" key="3">
    <source>
        <dbReference type="Proteomes" id="UP001152888"/>
    </source>
</evidence>